<keyword evidence="2" id="KW-0489">Methyltransferase</keyword>
<dbReference type="EMBL" id="SLXQ01000001">
    <property type="protein sequence ID" value="TCP56497.1"/>
    <property type="molecule type" value="Genomic_DNA"/>
</dbReference>
<dbReference type="OrthoDB" id="3572108at2"/>
<evidence type="ECO:0000313" key="2">
    <source>
        <dbReference type="EMBL" id="TCP56497.1"/>
    </source>
</evidence>
<gene>
    <name evidence="2" type="ORF">EV191_101440</name>
</gene>
<dbReference type="InterPro" id="IPR013216">
    <property type="entry name" value="Methyltransf_11"/>
</dbReference>
<dbReference type="CDD" id="cd02440">
    <property type="entry name" value="AdoMet_MTases"/>
    <property type="match status" value="1"/>
</dbReference>
<dbReference type="Proteomes" id="UP000294911">
    <property type="component" value="Unassembled WGS sequence"/>
</dbReference>
<protein>
    <submittedName>
        <fullName evidence="2">Putative SAM-dependent methyltransferase</fullName>
    </submittedName>
</protein>
<reference evidence="2 3" key="1">
    <citation type="submission" date="2019-03" db="EMBL/GenBank/DDBJ databases">
        <title>Genomic Encyclopedia of Type Strains, Phase IV (KMG-IV): sequencing the most valuable type-strain genomes for metagenomic binning, comparative biology and taxonomic classification.</title>
        <authorList>
            <person name="Goeker M."/>
        </authorList>
    </citation>
    <scope>NUCLEOTIDE SEQUENCE [LARGE SCALE GENOMIC DNA]</scope>
    <source>
        <strain evidence="2 3">DSM 45765</strain>
    </source>
</reference>
<dbReference type="RefSeq" id="WP_132875092.1">
    <property type="nucleotide sequence ID" value="NZ_SLXQ01000001.1"/>
</dbReference>
<sequence>MAERPTIARRADEQLANYLRFITEQQHAQKRTKSTDSALRRLAKHAVPVQFRGKARFLVTDALTPLARARARQLLREHATGEDFLLHIGSGGEHKEGWVNLDLAGDPVELPWNLKRGLPFPDATVDAIFSEHLLEHIPLPGVAQTLAECHRVLKPGGTMRVGVPDAGQLLESYARGGTGFIEHTRPDRPTSMLAVQELFYWYGHCTMFDEETLGWLLAAAGFTEPVKRCEPLETRLPVPAPDTERRWAETLYMETIRPT</sequence>
<evidence type="ECO:0000313" key="3">
    <source>
        <dbReference type="Proteomes" id="UP000294911"/>
    </source>
</evidence>
<dbReference type="Gene3D" id="3.40.50.150">
    <property type="entry name" value="Vaccinia Virus protein VP39"/>
    <property type="match status" value="1"/>
</dbReference>
<keyword evidence="2" id="KW-0808">Transferase</keyword>
<comment type="caution">
    <text evidence="2">The sequence shown here is derived from an EMBL/GenBank/DDBJ whole genome shotgun (WGS) entry which is preliminary data.</text>
</comment>
<proteinExistence type="predicted"/>
<keyword evidence="3" id="KW-1185">Reference proteome</keyword>
<organism evidence="2 3">
    <name type="scientific">Tamaricihabitans halophyticus</name>
    <dbReference type="NCBI Taxonomy" id="1262583"/>
    <lineage>
        <taxon>Bacteria</taxon>
        <taxon>Bacillati</taxon>
        <taxon>Actinomycetota</taxon>
        <taxon>Actinomycetes</taxon>
        <taxon>Pseudonocardiales</taxon>
        <taxon>Pseudonocardiaceae</taxon>
        <taxon>Tamaricihabitans</taxon>
    </lineage>
</organism>
<name>A0A4R2R398_9PSEU</name>
<dbReference type="GO" id="GO:0008757">
    <property type="term" value="F:S-adenosylmethionine-dependent methyltransferase activity"/>
    <property type="evidence" value="ECO:0007669"/>
    <property type="project" value="InterPro"/>
</dbReference>
<dbReference type="GO" id="GO:0032259">
    <property type="term" value="P:methylation"/>
    <property type="evidence" value="ECO:0007669"/>
    <property type="project" value="UniProtKB-KW"/>
</dbReference>
<dbReference type="Pfam" id="PF08241">
    <property type="entry name" value="Methyltransf_11"/>
    <property type="match status" value="1"/>
</dbReference>
<dbReference type="SUPFAM" id="SSF53335">
    <property type="entry name" value="S-adenosyl-L-methionine-dependent methyltransferases"/>
    <property type="match status" value="1"/>
</dbReference>
<evidence type="ECO:0000259" key="1">
    <source>
        <dbReference type="Pfam" id="PF08241"/>
    </source>
</evidence>
<accession>A0A4R2R398</accession>
<dbReference type="AlphaFoldDB" id="A0A4R2R398"/>
<dbReference type="InterPro" id="IPR029063">
    <property type="entry name" value="SAM-dependent_MTases_sf"/>
</dbReference>
<feature type="domain" description="Methyltransferase type 11" evidence="1">
    <location>
        <begin position="118"/>
        <end position="159"/>
    </location>
</feature>